<dbReference type="AlphaFoldDB" id="A0A5B9QU56"/>
<dbReference type="PROSITE" id="PS00409">
    <property type="entry name" value="PROKAR_NTER_METHYL"/>
    <property type="match status" value="1"/>
</dbReference>
<dbReference type="SUPFAM" id="SSF54523">
    <property type="entry name" value="Pili subunits"/>
    <property type="match status" value="1"/>
</dbReference>
<dbReference type="RefSeq" id="WP_202908893.1">
    <property type="nucleotide sequence ID" value="NZ_CP042914.1"/>
</dbReference>
<dbReference type="KEGG" id="rul:UC8_34940"/>
<sequence>MRFGYAMRGKRPRRRSGFTLVELLVVIGIIGVLVGLLLPAVQAARGAARRVQCQNRLKQLALALHNYADVHRENLIPYVWEDSQRMNYLATYSGPQGTAQFWFGKLDYDQPDPGQQLDYTLGPLAPFIETSYTSFQCPDFGPSQMDTVRFERPASGYGFNAHYLSRSSGVEYAPPTYAATPSREPPTRRLADVQQTFNTVVFADSAQVKMVSFSPAAFSFEENWLLDPPSNNFPSVHFRHAGQTANVAFLDGHVETRQRHFKVDVPGTNFISAEQAALMDEHQLGYVSDGNLHDLQRQDELYDRQ</sequence>
<name>A0A5B9QU56_9BACT</name>
<proteinExistence type="predicted"/>
<dbReference type="PANTHER" id="PTHR30093">
    <property type="entry name" value="GENERAL SECRETION PATHWAY PROTEIN G"/>
    <property type="match status" value="1"/>
</dbReference>
<dbReference type="Proteomes" id="UP000325286">
    <property type="component" value="Chromosome"/>
</dbReference>
<dbReference type="Gene3D" id="3.30.700.10">
    <property type="entry name" value="Glycoprotein, Type 4 Pilin"/>
    <property type="match status" value="1"/>
</dbReference>
<dbReference type="NCBIfam" id="TIGR02532">
    <property type="entry name" value="IV_pilin_GFxxxE"/>
    <property type="match status" value="1"/>
</dbReference>
<dbReference type="InterPro" id="IPR045584">
    <property type="entry name" value="Pilin-like"/>
</dbReference>
<feature type="domain" description="DUF1559" evidence="1">
    <location>
        <begin position="42"/>
        <end position="84"/>
    </location>
</feature>
<dbReference type="EMBL" id="CP042914">
    <property type="protein sequence ID" value="QEG41472.1"/>
    <property type="molecule type" value="Genomic_DNA"/>
</dbReference>
<dbReference type="PANTHER" id="PTHR30093:SF2">
    <property type="entry name" value="TYPE II SECRETION SYSTEM PROTEIN H"/>
    <property type="match status" value="1"/>
</dbReference>
<dbReference type="InterPro" id="IPR011453">
    <property type="entry name" value="DUF1559"/>
</dbReference>
<dbReference type="Pfam" id="PF07963">
    <property type="entry name" value="N_methyl"/>
    <property type="match status" value="1"/>
</dbReference>
<protein>
    <recommendedName>
        <fullName evidence="1">DUF1559 domain-containing protein</fullName>
    </recommendedName>
</protein>
<keyword evidence="3" id="KW-1185">Reference proteome</keyword>
<evidence type="ECO:0000313" key="2">
    <source>
        <dbReference type="EMBL" id="QEG41472.1"/>
    </source>
</evidence>
<organism evidence="2 3">
    <name type="scientific">Roseimaritima ulvae</name>
    <dbReference type="NCBI Taxonomy" id="980254"/>
    <lineage>
        <taxon>Bacteria</taxon>
        <taxon>Pseudomonadati</taxon>
        <taxon>Planctomycetota</taxon>
        <taxon>Planctomycetia</taxon>
        <taxon>Pirellulales</taxon>
        <taxon>Pirellulaceae</taxon>
        <taxon>Roseimaritima</taxon>
    </lineage>
</organism>
<evidence type="ECO:0000259" key="1">
    <source>
        <dbReference type="Pfam" id="PF07596"/>
    </source>
</evidence>
<gene>
    <name evidence="2" type="ORF">UC8_34940</name>
</gene>
<evidence type="ECO:0000313" key="3">
    <source>
        <dbReference type="Proteomes" id="UP000325286"/>
    </source>
</evidence>
<dbReference type="Pfam" id="PF07596">
    <property type="entry name" value="SBP_bac_10"/>
    <property type="match status" value="1"/>
</dbReference>
<dbReference type="InterPro" id="IPR012902">
    <property type="entry name" value="N_methyl_site"/>
</dbReference>
<reference evidence="2 3" key="1">
    <citation type="submission" date="2019-08" db="EMBL/GenBank/DDBJ databases">
        <title>Deep-cultivation of Planctomycetes and their phenomic and genomic characterization uncovers novel biology.</title>
        <authorList>
            <person name="Wiegand S."/>
            <person name="Jogler M."/>
            <person name="Boedeker C."/>
            <person name="Pinto D."/>
            <person name="Vollmers J."/>
            <person name="Rivas-Marin E."/>
            <person name="Kohn T."/>
            <person name="Peeters S.H."/>
            <person name="Heuer A."/>
            <person name="Rast P."/>
            <person name="Oberbeckmann S."/>
            <person name="Bunk B."/>
            <person name="Jeske O."/>
            <person name="Meyerdierks A."/>
            <person name="Storesund J.E."/>
            <person name="Kallscheuer N."/>
            <person name="Luecker S."/>
            <person name="Lage O.M."/>
            <person name="Pohl T."/>
            <person name="Merkel B.J."/>
            <person name="Hornburger P."/>
            <person name="Mueller R.-W."/>
            <person name="Bruemmer F."/>
            <person name="Labrenz M."/>
            <person name="Spormann A.M."/>
            <person name="Op den Camp H."/>
            <person name="Overmann J."/>
            <person name="Amann R."/>
            <person name="Jetten M.S.M."/>
            <person name="Mascher T."/>
            <person name="Medema M.H."/>
            <person name="Devos D.P."/>
            <person name="Kaster A.-K."/>
            <person name="Ovreas L."/>
            <person name="Rohde M."/>
            <person name="Galperin M.Y."/>
            <person name="Jogler C."/>
        </authorList>
    </citation>
    <scope>NUCLEOTIDE SEQUENCE [LARGE SCALE GENOMIC DNA]</scope>
    <source>
        <strain evidence="2 3">UC8</strain>
    </source>
</reference>
<accession>A0A5B9QU56</accession>